<protein>
    <recommendedName>
        <fullName evidence="3">DUF1320 domain-containing protein</fullName>
    </recommendedName>
</protein>
<sequence>MYVTVDAMRERFGDQELIELTDNREPYQNEINFQKLNAALEEANSEIDGYVQVRYKLPLPIVPPYLVAIGCHIARYHLCAMVVTENDPIKIRYNDAVKTLRAISKGEVALGGTPAGESAPLETSTNNVMLVVGRRDFGGGGW</sequence>
<dbReference type="Proteomes" id="UP000430404">
    <property type="component" value="Unassembled WGS sequence"/>
</dbReference>
<dbReference type="RefSeq" id="WP_159724835.1">
    <property type="nucleotide sequence ID" value="NZ_LR732744.1"/>
</dbReference>
<organism evidence="1 2">
    <name type="scientific">Acinetobacter proteolyticus</name>
    <dbReference type="NCBI Taxonomy" id="1776741"/>
    <lineage>
        <taxon>Bacteria</taxon>
        <taxon>Pseudomonadati</taxon>
        <taxon>Pseudomonadota</taxon>
        <taxon>Gammaproteobacteria</taxon>
        <taxon>Moraxellales</taxon>
        <taxon>Moraxellaceae</taxon>
        <taxon>Acinetobacter</taxon>
    </lineage>
</organism>
<dbReference type="InterPro" id="IPR009752">
    <property type="entry name" value="Phage_Mu_GpJ"/>
</dbReference>
<dbReference type="EMBL" id="CABWKZ010000010">
    <property type="protein sequence ID" value="VXA54680.1"/>
    <property type="molecule type" value="Genomic_DNA"/>
</dbReference>
<reference evidence="1 2" key="1">
    <citation type="submission" date="2019-10" db="EMBL/GenBank/DDBJ databases">
        <authorList>
            <person name="Karimi E."/>
        </authorList>
    </citation>
    <scope>NUCLEOTIDE SEQUENCE [LARGE SCALE GENOMIC DNA]</scope>
    <source>
        <strain evidence="1">Acinetobacter sp. 8BE</strain>
    </source>
</reference>
<evidence type="ECO:0000313" key="2">
    <source>
        <dbReference type="Proteomes" id="UP000430404"/>
    </source>
</evidence>
<evidence type="ECO:0008006" key="3">
    <source>
        <dbReference type="Google" id="ProtNLM"/>
    </source>
</evidence>
<name>A0A653K4C0_9GAMM</name>
<dbReference type="Pfam" id="PF07030">
    <property type="entry name" value="Phage_Mu_Gp36"/>
    <property type="match status" value="1"/>
</dbReference>
<accession>A0A653K4C0</accession>
<proteinExistence type="predicted"/>
<evidence type="ECO:0000313" key="1">
    <source>
        <dbReference type="EMBL" id="VXA54680.1"/>
    </source>
</evidence>
<dbReference type="AlphaFoldDB" id="A0A653K4C0"/>
<gene>
    <name evidence="1" type="ORF">ACI8B_180151</name>
</gene>